<organism evidence="1 2">
    <name type="scientific">Plasmodium gonderi</name>
    <dbReference type="NCBI Taxonomy" id="77519"/>
    <lineage>
        <taxon>Eukaryota</taxon>
        <taxon>Sar</taxon>
        <taxon>Alveolata</taxon>
        <taxon>Apicomplexa</taxon>
        <taxon>Aconoidasida</taxon>
        <taxon>Haemosporida</taxon>
        <taxon>Plasmodiidae</taxon>
        <taxon>Plasmodium</taxon>
        <taxon>Plasmodium (Plasmodium)</taxon>
    </lineage>
</organism>
<keyword evidence="2" id="KW-1185">Reference proteome</keyword>
<name>A0A1Y1JP21_PLAGO</name>
<protein>
    <submittedName>
        <fullName evidence="1">Uncharacterized protein</fullName>
    </submittedName>
</protein>
<dbReference type="EMBL" id="BDQF01000014">
    <property type="protein sequence ID" value="GAW83185.1"/>
    <property type="molecule type" value="Genomic_DNA"/>
</dbReference>
<dbReference type="GeneID" id="39749928"/>
<sequence length="789" mass="94345">MKICYLSFMKLFKGKKCFHDSKKNKYNKRYFNGGNTITEKRKKKKVNNHISYSIPAQKENEKYNFEVLMKTIKNRADEYNLIKIKETQNKILIHLNKFTINEVISTLILAHKYNMLNSKIIHEITEHLFRHSCFLNSKHLYILVSIIGKIDLDNLVFLPSQNDGKSREKNNNADVDDYLQDLNENIKWKKKYYKEILDNVVFPEKMCLPSNEKEMIHICNTDTQNEIFNQENIQIEQSGNGTNADSLTTFEISENQKKFSVKNFVLKEEDICPEMKKTYLKIKNIMSNNYNNIYMNIKKNMYTSLLLLNYLQEENIISRRIFLKIIYGINVEFCQHNICNDKSRENYKDHYHYNEIPTYAETILNSYIQDQCNNVSTYDLYIHVHFHLLQNVLTKCDFINKKFIMEKIQNGVSIDEEVYKDLKLYLEIFSIFFQNLRIVNETINYLKVFYLNVLSYEIFKPFCDNHVYKNVKIHYDFLKKVTCEYILKGKTTPSICYRFLGLLCYFERKKFLNSGMNPSHKTLIAGICNGMTLFEETPFGESSFDVQKMHRRYSLFLNSLKNYSLHDFFTSARASKKVKEINQDILMKPVPNVTQTKIEPTYESSETFQSLDELKKTFFSYFMVEFTFNIACYLNKIDTYEQLFILKYLTLLNLKNEYIIDILKEHQHNFFIRKLYYSQSKHFFYLLEYLFTLYVYSPYEFLNILLLIDPSKFQNVLDLIRKKKKFTNNVKKIFDAINVIINEKEHSSRKNVEKKKTLKSNLKNNSMALLHDTKQIQRFQNILYDFLFL</sequence>
<dbReference type="AlphaFoldDB" id="A0A1Y1JP21"/>
<evidence type="ECO:0000313" key="2">
    <source>
        <dbReference type="Proteomes" id="UP000195521"/>
    </source>
</evidence>
<dbReference type="RefSeq" id="XP_028545774.1">
    <property type="nucleotide sequence ID" value="XM_028689973.1"/>
</dbReference>
<accession>A0A1Y1JP21</accession>
<reference evidence="2" key="1">
    <citation type="submission" date="2017-04" db="EMBL/GenBank/DDBJ databases">
        <title>Plasmodium gonderi genome.</title>
        <authorList>
            <person name="Arisue N."/>
            <person name="Honma H."/>
            <person name="Kawai S."/>
            <person name="Tougan T."/>
            <person name="Tanabe K."/>
            <person name="Horii T."/>
        </authorList>
    </citation>
    <scope>NUCLEOTIDE SEQUENCE [LARGE SCALE GENOMIC DNA]</scope>
    <source>
        <strain evidence="2">ATCC 30045</strain>
    </source>
</reference>
<evidence type="ECO:0000313" key="1">
    <source>
        <dbReference type="EMBL" id="GAW83185.1"/>
    </source>
</evidence>
<dbReference type="OMA" id="HSCFLNS"/>
<comment type="caution">
    <text evidence="1">The sequence shown here is derived from an EMBL/GenBank/DDBJ whole genome shotgun (WGS) entry which is preliminary data.</text>
</comment>
<gene>
    <name evidence="1" type="ORF">PGO_134570</name>
</gene>
<dbReference type="Proteomes" id="UP000195521">
    <property type="component" value="Unassembled WGS sequence"/>
</dbReference>
<proteinExistence type="predicted"/>
<dbReference type="OrthoDB" id="392617at2759"/>